<dbReference type="InterPro" id="IPR030664">
    <property type="entry name" value="SdhA/FrdA/AprA"/>
</dbReference>
<dbReference type="Pfam" id="PF00890">
    <property type="entry name" value="FAD_binding_2"/>
    <property type="match status" value="1"/>
</dbReference>
<dbReference type="SUPFAM" id="SSF51905">
    <property type="entry name" value="FAD/NAD(P)-binding domain"/>
    <property type="match status" value="1"/>
</dbReference>
<dbReference type="Gene3D" id="3.50.50.60">
    <property type="entry name" value="FAD/NAD(P)-binding domain"/>
    <property type="match status" value="1"/>
</dbReference>
<dbReference type="RefSeq" id="WP_022461176.1">
    <property type="nucleotide sequence ID" value="NZ_CYYV01000007.1"/>
</dbReference>
<dbReference type="Gene3D" id="3.90.700.10">
    <property type="entry name" value="Succinate dehydrogenase/fumarate reductase flavoprotein, catalytic domain"/>
    <property type="match status" value="1"/>
</dbReference>
<name>A0A174PQR8_9FIRM</name>
<accession>A0A174PQR8</accession>
<sequence length="536" mass="58135">MYTLANMQESIKKVEATRAQRMANEPRRMTADEKDALLAAYHPDYKEEGFITLKVGPNKGEKVPTELGYLLESNSRILGVDIDLDKVDYDVDVLVIGAGGAGSSAAIEAHEAGANVMITTKLRIGDANTMMAEGGIQAADKENDSPAQHYLDAFGGGHFAARPELLRKLVMEAPDAISWLENLGVMFDKDENGRMVTTHGGGTSRKRMHACRDYSGAEIMRTLRDEVINRGIPVVEFSSAVELIKDDKGQVAGAVLQNMETGEYQVAKAKTVIIATGGAGRLHYNNFPTSNHYGATADGLILGYRAGAPLLYQDTIQYHPTGAAYPAQIFGALVTEKVRSLGAMLVNVDGEAFMHPLETRDVSAASIIRECSDDRNEGVETPQGKAVWLDTPMIDLLHGEGTIEKRIPAMFRMFMQYGIDMRKEPILVYPTLHYQNGGLEINGEGFTNTVNNLLVAGEAVGGIHGRNRLMGNSLLDVIVFGRDAGKAAAAKAKDVTLGKMNLDHVEKYAEILKEAGIDTGMVSPQLLPNYAGKRHL</sequence>
<dbReference type="GO" id="GO:0033765">
    <property type="term" value="F:steroid dehydrogenase activity, acting on the CH-CH group of donors"/>
    <property type="evidence" value="ECO:0007669"/>
    <property type="project" value="UniProtKB-ARBA"/>
</dbReference>
<dbReference type="SUPFAM" id="SSF56425">
    <property type="entry name" value="Succinate dehydrogenase/fumarate reductase flavoprotein, catalytic domain"/>
    <property type="match status" value="1"/>
</dbReference>
<dbReference type="OrthoDB" id="9806724at2"/>
<dbReference type="InterPro" id="IPR003953">
    <property type="entry name" value="FAD-dep_OxRdtase_2_FAD-bd"/>
</dbReference>
<dbReference type="EMBL" id="CYYV01000007">
    <property type="protein sequence ID" value="CUO25409.1"/>
    <property type="molecule type" value="Genomic_DNA"/>
</dbReference>
<evidence type="ECO:0000259" key="1">
    <source>
        <dbReference type="Pfam" id="PF00890"/>
    </source>
</evidence>
<dbReference type="AlphaFoldDB" id="A0A174PQR8"/>
<proteinExistence type="predicted"/>
<evidence type="ECO:0000313" key="2">
    <source>
        <dbReference type="EMBL" id="CUO25409.1"/>
    </source>
</evidence>
<dbReference type="Proteomes" id="UP000095706">
    <property type="component" value="Unassembled WGS sequence"/>
</dbReference>
<dbReference type="InterPro" id="IPR036188">
    <property type="entry name" value="FAD/NAD-bd_sf"/>
</dbReference>
<dbReference type="STRING" id="1150298.ERS852406_01568"/>
<dbReference type="InterPro" id="IPR027477">
    <property type="entry name" value="Succ_DH/fumarate_Rdtase_cat_sf"/>
</dbReference>
<gene>
    <name evidence="2" type="primary">sdhA_1</name>
    <name evidence="2" type="ORF">ERS852406_01568</name>
</gene>
<dbReference type="PANTHER" id="PTHR11632:SF51">
    <property type="entry name" value="SUCCINATE DEHYDROGENASE [UBIQUINONE] FLAVOPROTEIN SUBUNIT, MITOCHONDRIAL"/>
    <property type="match status" value="1"/>
</dbReference>
<reference evidence="2 3" key="1">
    <citation type="submission" date="2015-09" db="EMBL/GenBank/DDBJ databases">
        <authorList>
            <consortium name="Pathogen Informatics"/>
        </authorList>
    </citation>
    <scope>NUCLEOTIDE SEQUENCE [LARGE SCALE GENOMIC DNA]</scope>
    <source>
        <strain evidence="2 3">2789STDY5608849</strain>
    </source>
</reference>
<feature type="domain" description="FAD-dependent oxidoreductase 2 FAD-binding" evidence="1">
    <location>
        <begin position="92"/>
        <end position="474"/>
    </location>
</feature>
<protein>
    <submittedName>
        <fullName evidence="2">Succinate dehydrogenase flavoprotein subunit</fullName>
    </submittedName>
</protein>
<dbReference type="PANTHER" id="PTHR11632">
    <property type="entry name" value="SUCCINATE DEHYDROGENASE 2 FLAVOPROTEIN SUBUNIT"/>
    <property type="match status" value="1"/>
</dbReference>
<evidence type="ECO:0000313" key="3">
    <source>
        <dbReference type="Proteomes" id="UP000095706"/>
    </source>
</evidence>
<organism evidence="2 3">
    <name type="scientific">Fusicatenibacter saccharivorans</name>
    <dbReference type="NCBI Taxonomy" id="1150298"/>
    <lineage>
        <taxon>Bacteria</taxon>
        <taxon>Bacillati</taxon>
        <taxon>Bacillota</taxon>
        <taxon>Clostridia</taxon>
        <taxon>Lachnospirales</taxon>
        <taxon>Lachnospiraceae</taxon>
        <taxon>Fusicatenibacter</taxon>
    </lineage>
</organism>